<proteinExistence type="predicted"/>
<reference evidence="2" key="1">
    <citation type="journal article" date="2015" name="Nature">
        <title>Complex archaea that bridge the gap between prokaryotes and eukaryotes.</title>
        <authorList>
            <person name="Spang A."/>
            <person name="Saw J.H."/>
            <person name="Jorgensen S.L."/>
            <person name="Zaremba-Niedzwiedzka K."/>
            <person name="Martijn J."/>
            <person name="Lind A.E."/>
            <person name="van Eijk R."/>
            <person name="Schleper C."/>
            <person name="Guy L."/>
            <person name="Ettema T.J."/>
        </authorList>
    </citation>
    <scope>NUCLEOTIDE SEQUENCE</scope>
</reference>
<name>A0A0F9P5C5_9ZZZZ</name>
<dbReference type="InterPro" id="IPR027417">
    <property type="entry name" value="P-loop_NTPase"/>
</dbReference>
<dbReference type="EMBL" id="LAZR01002816">
    <property type="protein sequence ID" value="KKN25254.1"/>
    <property type="molecule type" value="Genomic_DNA"/>
</dbReference>
<organism evidence="2">
    <name type="scientific">marine sediment metagenome</name>
    <dbReference type="NCBI Taxonomy" id="412755"/>
    <lineage>
        <taxon>unclassified sequences</taxon>
        <taxon>metagenomes</taxon>
        <taxon>ecological metagenomes</taxon>
    </lineage>
</organism>
<feature type="region of interest" description="Disordered" evidence="1">
    <location>
        <begin position="489"/>
        <end position="512"/>
    </location>
</feature>
<dbReference type="AlphaFoldDB" id="A0A0F9P5C5"/>
<dbReference type="Gene3D" id="3.40.50.300">
    <property type="entry name" value="P-loop containing nucleotide triphosphate hydrolases"/>
    <property type="match status" value="1"/>
</dbReference>
<evidence type="ECO:0000313" key="2">
    <source>
        <dbReference type="EMBL" id="KKN25254.1"/>
    </source>
</evidence>
<comment type="caution">
    <text evidence="2">The sequence shown here is derived from an EMBL/GenBank/DDBJ whole genome shotgun (WGS) entry which is preliminary data.</text>
</comment>
<evidence type="ECO:0008006" key="3">
    <source>
        <dbReference type="Google" id="ProtNLM"/>
    </source>
</evidence>
<gene>
    <name evidence="2" type="ORF">LCGC14_0886560</name>
</gene>
<feature type="compositionally biased region" description="Polar residues" evidence="1">
    <location>
        <begin position="501"/>
        <end position="512"/>
    </location>
</feature>
<evidence type="ECO:0000256" key="1">
    <source>
        <dbReference type="SAM" id="MobiDB-lite"/>
    </source>
</evidence>
<protein>
    <recommendedName>
        <fullName evidence="3">Terminase large subunit gp17-like C-terminal domain-containing protein</fullName>
    </recommendedName>
</protein>
<feature type="compositionally biased region" description="Basic and acidic residues" evidence="1">
    <location>
        <begin position="489"/>
        <end position="500"/>
    </location>
</feature>
<dbReference type="Gene3D" id="3.30.420.240">
    <property type="match status" value="1"/>
</dbReference>
<accession>A0A0F9P5C5</accession>
<sequence>MQQPKYSPEDEQLLMSQLWSPHLRDNPEAFVLFVFPWGKKNTPLEKHRGPRRWQRDILREITAHIKANNGQLSPEDWEVFRDATASGRGPGKSALVSWLGLWMLSTRIGSSVIVSANSENQLRTVTWGELNKWSAMIINAHWWEISATKLVPAAWLTELVERDLKKGTRYWAAEGKLWSEENPDGYAGPHNHDGMMVIFDEASGIPDAIWPVAAGYFTEPILDRYWFAFSNPRRNTGYFFECFGSRRKFWNTRQIDSRTVEGVDKKIYEEIIEEYGEDSIQARVEVYGEFPVTGEDQFIPPYLVDDAFKRDFYKDMTAPLVIGVDPARGGRDTTVIAIRRGRDLVELRRYKKDDLMEIVGLVINAIEDYQPDLTVIDEGGLGYGVLDRLKEQRYKVRGVNFGWSAKNPKMWSNKPTELWGLLREWLKTASILPDKQLKNQLVSRKRTLDSTGAELLETKKQMKTRGVGSPDDVDAIAVTFAFPIARRESTTRERRNHLPSDKTSVSTSWMSS</sequence>